<protein>
    <submittedName>
        <fullName evidence="3">Heavy-metal detoxification protein</fullName>
    </submittedName>
</protein>
<dbReference type="GeneID" id="57576897"/>
<dbReference type="InterPro" id="IPR006121">
    <property type="entry name" value="HMA_dom"/>
</dbReference>
<keyword evidence="1" id="KW-0479">Metal-binding</keyword>
<dbReference type="Pfam" id="PF00403">
    <property type="entry name" value="HMA"/>
    <property type="match status" value="1"/>
</dbReference>
<dbReference type="PROSITE" id="PS01047">
    <property type="entry name" value="HMA_1"/>
    <property type="match status" value="1"/>
</dbReference>
<evidence type="ECO:0000313" key="4">
    <source>
        <dbReference type="Proteomes" id="UP000006892"/>
    </source>
</evidence>
<feature type="domain" description="HMA" evidence="2">
    <location>
        <begin position="2"/>
        <end position="67"/>
    </location>
</feature>
<dbReference type="Proteomes" id="UP001154400">
    <property type="component" value="Chromosome"/>
</dbReference>
<dbReference type="InterPro" id="IPR036163">
    <property type="entry name" value="HMA_dom_sf"/>
</dbReference>
<proteinExistence type="predicted"/>
<dbReference type="InterPro" id="IPR000428">
    <property type="entry name" value="Cu-bd"/>
</dbReference>
<dbReference type="SUPFAM" id="SSF55008">
    <property type="entry name" value="HMA, heavy metal-associated domain"/>
    <property type="match status" value="1"/>
</dbReference>
<evidence type="ECO:0000313" key="3">
    <source>
        <dbReference type="EMBL" id="CBH47309.1"/>
    </source>
</evidence>
<dbReference type="PROSITE" id="PS50846">
    <property type="entry name" value="HMA_2"/>
    <property type="match status" value="1"/>
</dbReference>
<evidence type="ECO:0000256" key="1">
    <source>
        <dbReference type="ARBA" id="ARBA00022723"/>
    </source>
</evidence>
<dbReference type="InterPro" id="IPR017969">
    <property type="entry name" value="Heavy-metal-associated_CS"/>
</dbReference>
<sequence length="69" mass="6871">MSTAEYTVTGMTCGHCVSSVKEEVGAIGGVSDVAVDLKSGRLTVTSAAPLPVDAVTAAVEEAGYTAQPI</sequence>
<name>A0A3S5Y464_RHOH1</name>
<dbReference type="CDD" id="cd00371">
    <property type="entry name" value="HMA"/>
    <property type="match status" value="1"/>
</dbReference>
<evidence type="ECO:0000259" key="2">
    <source>
        <dbReference type="PROSITE" id="PS50846"/>
    </source>
</evidence>
<reference evidence="3" key="1">
    <citation type="journal article" date="2010" name="PLoS Genet.">
        <title>The genome of a pathogenic rhodococcus: cooptive virulence underpinned by key gene acquisitions.</title>
        <authorList>
            <person name="Letek M."/>
            <person name="Gonzalez P."/>
            <person name="Macarthur I."/>
            <person name="Rodriguez H."/>
            <person name="Freeman T.C."/>
            <person name="Valero-Rello A."/>
            <person name="Blanco M."/>
            <person name="Buckley T."/>
            <person name="Cherevach I."/>
            <person name="Fahey R."/>
            <person name="Hapeshi A."/>
            <person name="Holdstock J."/>
            <person name="Leadon D."/>
            <person name="Navas J."/>
            <person name="Ocampo A."/>
            <person name="Quail M.A."/>
            <person name="Sanders M."/>
            <person name="Scortti M.M."/>
            <person name="Prescott J.F."/>
            <person name="Fogarty U."/>
            <person name="Meijer W.G."/>
            <person name="Parkhill J."/>
            <person name="Bentley S.D."/>
            <person name="Vazquez-Boland J.A."/>
        </authorList>
    </citation>
    <scope>NUCLEOTIDE SEQUENCE [LARGE SCALE GENOMIC DNA]</scope>
    <source>
        <strain evidence="3 4">103S</strain>
    </source>
</reference>
<dbReference type="RefSeq" id="WP_005514751.1">
    <property type="nucleotide sequence ID" value="NC_014659.1"/>
</dbReference>
<organism evidence="3">
    <name type="scientific">Rhodococcus hoagii (strain 103S)</name>
    <name type="common">Rhodococcus equi</name>
    <dbReference type="NCBI Taxonomy" id="685727"/>
    <lineage>
        <taxon>Bacteria</taxon>
        <taxon>Bacillati</taxon>
        <taxon>Actinomycetota</taxon>
        <taxon>Actinomycetes</taxon>
        <taxon>Mycobacteriales</taxon>
        <taxon>Nocardiaceae</taxon>
        <taxon>Prescottella</taxon>
    </lineage>
</organism>
<dbReference type="GO" id="GO:0006825">
    <property type="term" value="P:copper ion transport"/>
    <property type="evidence" value="ECO:0007669"/>
    <property type="project" value="InterPro"/>
</dbReference>
<gene>
    <name evidence="3" type="ordered locus">REQ_12120</name>
</gene>
<dbReference type="PRINTS" id="PR00944">
    <property type="entry name" value="CUEXPORT"/>
</dbReference>
<dbReference type="GO" id="GO:0005507">
    <property type="term" value="F:copper ion binding"/>
    <property type="evidence" value="ECO:0007669"/>
    <property type="project" value="InterPro"/>
</dbReference>
<dbReference type="AlphaFoldDB" id="A0A3S5Y464"/>
<dbReference type="EMBL" id="FN563149">
    <property type="protein sequence ID" value="CBH47309.1"/>
    <property type="molecule type" value="Genomic_DNA"/>
</dbReference>
<dbReference type="Gene3D" id="3.30.70.100">
    <property type="match status" value="1"/>
</dbReference>
<dbReference type="KEGG" id="req:REQ_12120"/>
<accession>A0A3S5Y464</accession>